<evidence type="ECO:0000259" key="2">
    <source>
        <dbReference type="Pfam" id="PF13539"/>
    </source>
</evidence>
<dbReference type="AlphaFoldDB" id="A0A939ER50"/>
<dbReference type="EMBL" id="JAFLNF010000005">
    <property type="protein sequence ID" value="MBO0346023.1"/>
    <property type="molecule type" value="Genomic_DNA"/>
</dbReference>
<dbReference type="InterPro" id="IPR036366">
    <property type="entry name" value="PGBDSf"/>
</dbReference>
<dbReference type="InterPro" id="IPR039561">
    <property type="entry name" value="Peptidase_M15C"/>
</dbReference>
<organism evidence="3 4">
    <name type="scientific">Roseibium limicola</name>
    <dbReference type="NCBI Taxonomy" id="2816037"/>
    <lineage>
        <taxon>Bacteria</taxon>
        <taxon>Pseudomonadati</taxon>
        <taxon>Pseudomonadota</taxon>
        <taxon>Alphaproteobacteria</taxon>
        <taxon>Hyphomicrobiales</taxon>
        <taxon>Stappiaceae</taxon>
        <taxon>Roseibium</taxon>
    </lineage>
</organism>
<evidence type="ECO:0000259" key="1">
    <source>
        <dbReference type="Pfam" id="PF01471"/>
    </source>
</evidence>
<dbReference type="InterPro" id="IPR002477">
    <property type="entry name" value="Peptidoglycan-bd-like"/>
</dbReference>
<feature type="domain" description="Peptidoglycan binding-like" evidence="1">
    <location>
        <begin position="67"/>
        <end position="121"/>
    </location>
</feature>
<dbReference type="Pfam" id="PF13539">
    <property type="entry name" value="Peptidase_M15_4"/>
    <property type="match status" value="1"/>
</dbReference>
<dbReference type="Gene3D" id="1.10.101.10">
    <property type="entry name" value="PGBD-like superfamily/PGBD"/>
    <property type="match status" value="1"/>
</dbReference>
<dbReference type="SUPFAM" id="SSF47090">
    <property type="entry name" value="PGBD-like"/>
    <property type="match status" value="1"/>
</dbReference>
<dbReference type="InterPro" id="IPR009045">
    <property type="entry name" value="Zn_M74/Hedgehog-like"/>
</dbReference>
<proteinExistence type="predicted"/>
<evidence type="ECO:0000313" key="3">
    <source>
        <dbReference type="EMBL" id="MBO0346023.1"/>
    </source>
</evidence>
<evidence type="ECO:0000313" key="4">
    <source>
        <dbReference type="Proteomes" id="UP000664779"/>
    </source>
</evidence>
<name>A0A939ER50_9HYPH</name>
<gene>
    <name evidence="3" type="ORF">J0X15_12385</name>
</gene>
<keyword evidence="4" id="KW-1185">Reference proteome</keyword>
<reference evidence="3" key="1">
    <citation type="submission" date="2021-03" db="EMBL/GenBank/DDBJ databases">
        <title>Roseibium sp. CAU 1637 isolated from Incheon.</title>
        <authorList>
            <person name="Kim W."/>
        </authorList>
    </citation>
    <scope>NUCLEOTIDE SEQUENCE</scope>
    <source>
        <strain evidence="3">CAU 1637</strain>
    </source>
</reference>
<dbReference type="GO" id="GO:0008233">
    <property type="term" value="F:peptidase activity"/>
    <property type="evidence" value="ECO:0007669"/>
    <property type="project" value="InterPro"/>
</dbReference>
<dbReference type="Gene3D" id="3.30.1380.10">
    <property type="match status" value="1"/>
</dbReference>
<sequence>MKQAADELGVPVEWGGDWRSFFDGPHFQLPWPAYPGTSNPAATAAAPVISERVEKAASSLLRAGDHGDEVRALQVSLSRLGHEADPDGDFGPQTYRAVRAFQKTAGLVPDGLVGPKTARKLKAALKSL</sequence>
<dbReference type="InterPro" id="IPR036365">
    <property type="entry name" value="PGBD-like_sf"/>
</dbReference>
<protein>
    <submittedName>
        <fullName evidence="3">Peptidoglycan-binding protein</fullName>
    </submittedName>
</protein>
<accession>A0A939ER50</accession>
<dbReference type="Proteomes" id="UP000664779">
    <property type="component" value="Unassembled WGS sequence"/>
</dbReference>
<comment type="caution">
    <text evidence="3">The sequence shown here is derived from an EMBL/GenBank/DDBJ whole genome shotgun (WGS) entry which is preliminary data.</text>
</comment>
<feature type="domain" description="Peptidase M15C" evidence="2">
    <location>
        <begin position="3"/>
        <end position="29"/>
    </location>
</feature>
<dbReference type="Pfam" id="PF01471">
    <property type="entry name" value="PG_binding_1"/>
    <property type="match status" value="1"/>
</dbReference>